<evidence type="ECO:0000256" key="1">
    <source>
        <dbReference type="SAM" id="Phobius"/>
    </source>
</evidence>
<organism evidence="2 3">
    <name type="scientific">Kocuria coralli</name>
    <dbReference type="NCBI Taxonomy" id="1461025"/>
    <lineage>
        <taxon>Bacteria</taxon>
        <taxon>Bacillati</taxon>
        <taxon>Actinomycetota</taxon>
        <taxon>Actinomycetes</taxon>
        <taxon>Micrococcales</taxon>
        <taxon>Micrococcaceae</taxon>
        <taxon>Kocuria</taxon>
    </lineage>
</organism>
<proteinExistence type="predicted"/>
<keyword evidence="1" id="KW-1133">Transmembrane helix</keyword>
<keyword evidence="3" id="KW-1185">Reference proteome</keyword>
<evidence type="ECO:0000313" key="2">
    <source>
        <dbReference type="EMBL" id="KAA9393367.1"/>
    </source>
</evidence>
<dbReference type="EMBL" id="SZWF01000021">
    <property type="protein sequence ID" value="KAA9393367.1"/>
    <property type="molecule type" value="Genomic_DNA"/>
</dbReference>
<reference evidence="2 3" key="1">
    <citation type="submission" date="2019-05" db="EMBL/GenBank/DDBJ databases">
        <title>Kocuria coralli sp. nov., a novel actinobacterium isolated from coral reef seawater.</title>
        <authorList>
            <person name="Li J."/>
        </authorList>
    </citation>
    <scope>NUCLEOTIDE SEQUENCE [LARGE SCALE GENOMIC DNA]</scope>
    <source>
        <strain evidence="2 3">SCSIO 13007</strain>
    </source>
</reference>
<keyword evidence="1" id="KW-0472">Membrane</keyword>
<feature type="transmembrane region" description="Helical" evidence="1">
    <location>
        <begin position="72"/>
        <end position="95"/>
    </location>
</feature>
<comment type="caution">
    <text evidence="2">The sequence shown here is derived from an EMBL/GenBank/DDBJ whole genome shotgun (WGS) entry which is preliminary data.</text>
</comment>
<accession>A0A5J5KUH3</accession>
<name>A0A5J5KUH3_9MICC</name>
<evidence type="ECO:0000313" key="3">
    <source>
        <dbReference type="Proteomes" id="UP000325957"/>
    </source>
</evidence>
<keyword evidence="1" id="KW-0812">Transmembrane</keyword>
<feature type="transmembrane region" description="Helical" evidence="1">
    <location>
        <begin position="38"/>
        <end position="60"/>
    </location>
</feature>
<dbReference type="RefSeq" id="WP_158034680.1">
    <property type="nucleotide sequence ID" value="NZ_ML708625.1"/>
</dbReference>
<protein>
    <submittedName>
        <fullName evidence="2">Uncharacterized protein</fullName>
    </submittedName>
</protein>
<dbReference type="Proteomes" id="UP000325957">
    <property type="component" value="Unassembled WGS sequence"/>
</dbReference>
<gene>
    <name evidence="2" type="ORF">FCK90_12740</name>
</gene>
<dbReference type="AlphaFoldDB" id="A0A5J5KUH3"/>
<sequence length="112" mass="12916">MQDQAENAQAQHQNQEPWNPRWNWLLTSPDRWGVTRRWICALCMTVVGFFNGVLRFTPFIDSPDGGRWHPALITALSSLGVVVFLFGLAMAWSALRLQRYRRDQAAARPFLD</sequence>